<evidence type="ECO:0000313" key="6">
    <source>
        <dbReference type="Proteomes" id="UP000230821"/>
    </source>
</evidence>
<proteinExistence type="inferred from homology"/>
<comment type="similarity">
    <text evidence="1">Belongs to the HpcH/HpaI aldolase family.</text>
</comment>
<dbReference type="Gene3D" id="3.20.20.60">
    <property type="entry name" value="Phosphoenolpyruvate-binding domains"/>
    <property type="match status" value="1"/>
</dbReference>
<evidence type="ECO:0000259" key="4">
    <source>
        <dbReference type="Pfam" id="PF03328"/>
    </source>
</evidence>
<accession>A0A2G6KKM3</accession>
<dbReference type="GO" id="GO:0005737">
    <property type="term" value="C:cytoplasm"/>
    <property type="evidence" value="ECO:0007669"/>
    <property type="project" value="TreeGrafter"/>
</dbReference>
<dbReference type="PANTHER" id="PTHR30502">
    <property type="entry name" value="2-KETO-3-DEOXY-L-RHAMNONATE ALDOLASE"/>
    <property type="match status" value="1"/>
</dbReference>
<dbReference type="InterPro" id="IPR015813">
    <property type="entry name" value="Pyrv/PenolPyrv_kinase-like_dom"/>
</dbReference>
<dbReference type="Proteomes" id="UP000230821">
    <property type="component" value="Unassembled WGS sequence"/>
</dbReference>
<organism evidence="5 6">
    <name type="scientific">candidate division KSB3 bacterium</name>
    <dbReference type="NCBI Taxonomy" id="2044937"/>
    <lineage>
        <taxon>Bacteria</taxon>
        <taxon>candidate division KSB3</taxon>
    </lineage>
</organism>
<feature type="domain" description="HpcH/HpaI aldolase/citrate lyase" evidence="4">
    <location>
        <begin position="27"/>
        <end position="215"/>
    </location>
</feature>
<gene>
    <name evidence="5" type="ORF">CSA56_04390</name>
</gene>
<reference evidence="5 6" key="1">
    <citation type="submission" date="2017-10" db="EMBL/GenBank/DDBJ databases">
        <title>Novel microbial diversity and functional potential in the marine mammal oral microbiome.</title>
        <authorList>
            <person name="Dudek N.K."/>
            <person name="Sun C.L."/>
            <person name="Burstein D."/>
            <person name="Kantor R.S."/>
            <person name="Aliaga Goltsman D.S."/>
            <person name="Bik E.M."/>
            <person name="Thomas B.C."/>
            <person name="Banfield J.F."/>
            <person name="Relman D.A."/>
        </authorList>
    </citation>
    <scope>NUCLEOTIDE SEQUENCE [LARGE SCALE GENOMIC DNA]</scope>
    <source>
        <strain evidence="5">DOLJORAL78_47_16</strain>
    </source>
</reference>
<sequence>MRKNTLKEIWAKGGAVLNGWCSIPSSFSAEIMAHQGFDSITIDMQHGLVEYQVMTTMLQAISTTSVIPLTRVPWRDPGRLMKALDAGSYGIICPMINTPEDAEALVQACKYPPWGFRSFGPIRAKYYAGGTTHGGGNYHHFANEETLVIPQIETREAVKNLDAILQVPGISAIYIGPSDLSMAYGKEPRLGQSDPEVVEAKQTILETAKRHGIPAGIHTNSREVAIDMIKQGFQLTSLQSDDRFLMSKAKEEVQAVRDGLQ</sequence>
<dbReference type="SUPFAM" id="SSF51621">
    <property type="entry name" value="Phosphoenolpyruvate/pyruvate domain"/>
    <property type="match status" value="1"/>
</dbReference>
<dbReference type="GO" id="GO:0016832">
    <property type="term" value="F:aldehyde-lyase activity"/>
    <property type="evidence" value="ECO:0007669"/>
    <property type="project" value="TreeGrafter"/>
</dbReference>
<dbReference type="InterPro" id="IPR005000">
    <property type="entry name" value="Aldolase/citrate-lyase_domain"/>
</dbReference>
<dbReference type="AlphaFoldDB" id="A0A2G6KKM3"/>
<dbReference type="Pfam" id="PF03328">
    <property type="entry name" value="HpcH_HpaI"/>
    <property type="match status" value="1"/>
</dbReference>
<name>A0A2G6KKM3_9BACT</name>
<dbReference type="InterPro" id="IPR050251">
    <property type="entry name" value="HpcH-HpaI_aldolase"/>
</dbReference>
<dbReference type="InterPro" id="IPR040442">
    <property type="entry name" value="Pyrv_kinase-like_dom_sf"/>
</dbReference>
<dbReference type="GO" id="GO:0046872">
    <property type="term" value="F:metal ion binding"/>
    <property type="evidence" value="ECO:0007669"/>
    <property type="project" value="UniProtKB-KW"/>
</dbReference>
<dbReference type="EMBL" id="PDSK01000045">
    <property type="protein sequence ID" value="PIE35369.1"/>
    <property type="molecule type" value="Genomic_DNA"/>
</dbReference>
<comment type="caution">
    <text evidence="5">The sequence shown here is derived from an EMBL/GenBank/DDBJ whole genome shotgun (WGS) entry which is preliminary data.</text>
</comment>
<dbReference type="PANTHER" id="PTHR30502:SF0">
    <property type="entry name" value="PHOSPHOENOLPYRUVATE CARBOXYLASE FAMILY PROTEIN"/>
    <property type="match status" value="1"/>
</dbReference>
<evidence type="ECO:0000256" key="1">
    <source>
        <dbReference type="ARBA" id="ARBA00005568"/>
    </source>
</evidence>
<evidence type="ECO:0000313" key="5">
    <source>
        <dbReference type="EMBL" id="PIE35369.1"/>
    </source>
</evidence>
<keyword evidence="2" id="KW-0479">Metal-binding</keyword>
<evidence type="ECO:0000256" key="2">
    <source>
        <dbReference type="ARBA" id="ARBA00022723"/>
    </source>
</evidence>
<protein>
    <submittedName>
        <fullName evidence="5">2,4-dihydroxyhept-2-ene-1,7-dioic acid aldolase</fullName>
    </submittedName>
</protein>
<evidence type="ECO:0000256" key="3">
    <source>
        <dbReference type="ARBA" id="ARBA00023239"/>
    </source>
</evidence>
<keyword evidence="3" id="KW-0456">Lyase</keyword>